<feature type="non-terminal residue" evidence="2">
    <location>
        <position position="64"/>
    </location>
</feature>
<organism evidence="2">
    <name type="scientific">marine sediment metagenome</name>
    <dbReference type="NCBI Taxonomy" id="412755"/>
    <lineage>
        <taxon>unclassified sequences</taxon>
        <taxon>metagenomes</taxon>
        <taxon>ecological metagenomes</taxon>
    </lineage>
</organism>
<sequence length="64" mass="6610">MPPKSEINLLLDLKDNASKELESFSSKAKSQFKTIATSFAVVGAAAIAAGAAIFRIAKKAADVG</sequence>
<protein>
    <submittedName>
        <fullName evidence="2">Uncharacterized protein</fullName>
    </submittedName>
</protein>
<dbReference type="EMBL" id="LAZR01027463">
    <property type="protein sequence ID" value="KKL65659.1"/>
    <property type="molecule type" value="Genomic_DNA"/>
</dbReference>
<name>A0A0F9DV77_9ZZZZ</name>
<accession>A0A0F9DV77</accession>
<proteinExistence type="predicted"/>
<comment type="caution">
    <text evidence="2">The sequence shown here is derived from an EMBL/GenBank/DDBJ whole genome shotgun (WGS) entry which is preliminary data.</text>
</comment>
<dbReference type="AlphaFoldDB" id="A0A0F9DV77"/>
<evidence type="ECO:0000313" key="2">
    <source>
        <dbReference type="EMBL" id="KKL65659.1"/>
    </source>
</evidence>
<keyword evidence="1" id="KW-1133">Transmembrane helix</keyword>
<evidence type="ECO:0000256" key="1">
    <source>
        <dbReference type="SAM" id="Phobius"/>
    </source>
</evidence>
<gene>
    <name evidence="2" type="ORF">LCGC14_2152810</name>
</gene>
<keyword evidence="1" id="KW-0812">Transmembrane</keyword>
<feature type="transmembrane region" description="Helical" evidence="1">
    <location>
        <begin position="35"/>
        <end position="57"/>
    </location>
</feature>
<reference evidence="2" key="1">
    <citation type="journal article" date="2015" name="Nature">
        <title>Complex archaea that bridge the gap between prokaryotes and eukaryotes.</title>
        <authorList>
            <person name="Spang A."/>
            <person name="Saw J.H."/>
            <person name="Jorgensen S.L."/>
            <person name="Zaremba-Niedzwiedzka K."/>
            <person name="Martijn J."/>
            <person name="Lind A.E."/>
            <person name="van Eijk R."/>
            <person name="Schleper C."/>
            <person name="Guy L."/>
            <person name="Ettema T.J."/>
        </authorList>
    </citation>
    <scope>NUCLEOTIDE SEQUENCE</scope>
</reference>
<keyword evidence="1" id="KW-0472">Membrane</keyword>